<accession>A0A9P6FXU3</accession>
<evidence type="ECO:0000313" key="4">
    <source>
        <dbReference type="Proteomes" id="UP000780801"/>
    </source>
</evidence>
<evidence type="ECO:0000313" key="3">
    <source>
        <dbReference type="EMBL" id="KAF9583603.1"/>
    </source>
</evidence>
<dbReference type="EMBL" id="JAABOA010000650">
    <property type="protein sequence ID" value="KAF9583603.1"/>
    <property type="molecule type" value="Genomic_DNA"/>
</dbReference>
<gene>
    <name evidence="3" type="primary">HEATR6</name>
    <name evidence="3" type="ORF">BGW38_009067</name>
</gene>
<dbReference type="Pfam" id="PF13251">
    <property type="entry name" value="DUF4042"/>
    <property type="match status" value="1"/>
</dbReference>
<reference evidence="3" key="1">
    <citation type="journal article" date="2020" name="Fungal Divers.">
        <title>Resolving the Mortierellaceae phylogeny through synthesis of multi-gene phylogenetics and phylogenomics.</title>
        <authorList>
            <person name="Vandepol N."/>
            <person name="Liber J."/>
            <person name="Desiro A."/>
            <person name="Na H."/>
            <person name="Kennedy M."/>
            <person name="Barry K."/>
            <person name="Grigoriev I.V."/>
            <person name="Miller A.N."/>
            <person name="O'Donnell K."/>
            <person name="Stajich J.E."/>
            <person name="Bonito G."/>
        </authorList>
    </citation>
    <scope>NUCLEOTIDE SEQUENCE</scope>
    <source>
        <strain evidence="3">KOD1015</strain>
    </source>
</reference>
<organism evidence="3 4">
    <name type="scientific">Lunasporangiospora selenospora</name>
    <dbReference type="NCBI Taxonomy" id="979761"/>
    <lineage>
        <taxon>Eukaryota</taxon>
        <taxon>Fungi</taxon>
        <taxon>Fungi incertae sedis</taxon>
        <taxon>Mucoromycota</taxon>
        <taxon>Mortierellomycotina</taxon>
        <taxon>Mortierellomycetes</taxon>
        <taxon>Mortierellales</taxon>
        <taxon>Mortierellaceae</taxon>
        <taxon>Lunasporangiospora</taxon>
    </lineage>
</organism>
<protein>
    <submittedName>
        <fullName evidence="3">HEAT repeat-containing protein 6</fullName>
    </submittedName>
</protein>
<dbReference type="PANTHER" id="PTHR13366">
    <property type="entry name" value="MALARIA ANTIGEN-RELATED"/>
    <property type="match status" value="1"/>
</dbReference>
<proteinExistence type="predicted"/>
<name>A0A9P6FXU3_9FUNG</name>
<feature type="region of interest" description="Disordered" evidence="1">
    <location>
        <begin position="68"/>
        <end position="93"/>
    </location>
</feature>
<feature type="domain" description="DUF4042" evidence="2">
    <location>
        <begin position="319"/>
        <end position="483"/>
    </location>
</feature>
<dbReference type="InterPro" id="IPR025283">
    <property type="entry name" value="DUF4042"/>
</dbReference>
<feature type="compositionally biased region" description="Polar residues" evidence="1">
    <location>
        <begin position="118"/>
        <end position="135"/>
    </location>
</feature>
<keyword evidence="4" id="KW-1185">Reference proteome</keyword>
<evidence type="ECO:0000259" key="2">
    <source>
        <dbReference type="Pfam" id="PF13251"/>
    </source>
</evidence>
<dbReference type="InterPro" id="IPR052107">
    <property type="entry name" value="HEAT6"/>
</dbReference>
<dbReference type="InterPro" id="IPR016024">
    <property type="entry name" value="ARM-type_fold"/>
</dbReference>
<dbReference type="AlphaFoldDB" id="A0A9P6FXU3"/>
<feature type="region of interest" description="Disordered" evidence="1">
    <location>
        <begin position="1"/>
        <end position="50"/>
    </location>
</feature>
<evidence type="ECO:0000256" key="1">
    <source>
        <dbReference type="SAM" id="MobiDB-lite"/>
    </source>
</evidence>
<dbReference type="InterPro" id="IPR011989">
    <property type="entry name" value="ARM-like"/>
</dbReference>
<sequence length="965" mass="105708">MSQTSRQRHYRHRRGGSQRGPESERTHANHGLNTQVHSISLEKEGSLAPKDSAELQQELDSLIERAKADDASGIAKDSEEGQELSKISSPSPQNRTITETLCKYLLSAFNAADLSGKPASNTDGSGNNPDLSSLRLNEGRDQVDILRALSAVLFENGVNAKEILPDALKTIISVCSVPKRNVMYEQRRMALNCLGNAVHKSGTILSSWHDKIHISTRLSSPLMDVICRFMFYSSESTLGQNSAPMATSTSTGGIIRRSTYSTPSNSFPFMKYTGPVVGASDTGLESLSTPHFSLLSSDSEYSDSDSGMHLAQRRQHDGKVRLNALLCLQALARSSPKQLQPHWHKFLTSSSSLYLFTGVRQSPSLVGLIGSDPIPMVRNAACVTLVSIVEHSKQYLSMAEEKASAPNLKTQAGMLALSERVGLMVRELHTGIAAALDGIDESVDPGTLSQLIRCCSTVVANCSYEKMRQGLTILLYKPISKYLLSPANSSAQPEVKDGVLGQSRSESGELPEFLCQVMAVIEDERAAPPTRIEAWGVLRTLAQYYVGYTRDAWARIDAALEKEKGRDSGDIRVRSASLLFLEEYCKTNTGPTAALSPDLWKDILERHILGAFGEGASGIKALGCDSLSHIPFYVFDSFPSRLQLLILSLVLGTAHDEGAVARAAACRAIGVLVLFPTIREDDTQLVDLAIAALELCQDPQLSVRVRASWAVGNLCDAFVLLKTEDREAVLLELLSLAFWTKIMQTALMVCQDHDKLKPNGVRAIGGLLRVTFEGILERERHSLVKEAVHTLLKHMEHGSLKGRWNACYAMQNILSNADFPIGSTAGTSYAIDSELVSWTMEVYDTLLHAIQQSKNFKVRISACAALSTPRTAPRYGGPAPLRKMVQVLMSTVQNLDEEQGEHEFNEFQYRGQLELRLLRCLDHLLQVSGGPAKLNVLLENDLKQRIVASREDESVSANMTAWTAV</sequence>
<feature type="compositionally biased region" description="Basic residues" evidence="1">
    <location>
        <begin position="1"/>
        <end position="16"/>
    </location>
</feature>
<feature type="region of interest" description="Disordered" evidence="1">
    <location>
        <begin position="116"/>
        <end position="135"/>
    </location>
</feature>
<dbReference type="SUPFAM" id="SSF48371">
    <property type="entry name" value="ARM repeat"/>
    <property type="match status" value="1"/>
</dbReference>
<dbReference type="Gene3D" id="1.25.10.10">
    <property type="entry name" value="Leucine-rich Repeat Variant"/>
    <property type="match status" value="2"/>
</dbReference>
<comment type="caution">
    <text evidence="3">The sequence shown here is derived from an EMBL/GenBank/DDBJ whole genome shotgun (WGS) entry which is preliminary data.</text>
</comment>
<dbReference type="Proteomes" id="UP000780801">
    <property type="component" value="Unassembled WGS sequence"/>
</dbReference>
<dbReference type="PANTHER" id="PTHR13366:SF0">
    <property type="entry name" value="HEAT REPEAT-CONTAINING PROTEIN 6"/>
    <property type="match status" value="1"/>
</dbReference>
<dbReference type="OrthoDB" id="422637at2759"/>